<comment type="caution">
    <text evidence="2">The sequence shown here is derived from an EMBL/GenBank/DDBJ whole genome shotgun (WGS) entry which is preliminary data.</text>
</comment>
<dbReference type="EMBL" id="QKKF02009682">
    <property type="protein sequence ID" value="RZF45212.1"/>
    <property type="molecule type" value="Genomic_DNA"/>
</dbReference>
<evidence type="ECO:0000256" key="1">
    <source>
        <dbReference type="SAM" id="MobiDB-lite"/>
    </source>
</evidence>
<dbReference type="AlphaFoldDB" id="A0A482XHG0"/>
<sequence length="234" mass="24710">MHNAPPLPNNIAWAEALASRCTQTLSLSTILQGGALPPGCTATLPNMIACGRALPPDAQRHIPPPQLFKASPCLPGCTAPPSLNNIAGRSPCLQDAQHTPPSNNIAGRSPCLSRMHSATPPNNIAPLPPGCTRHPSQQFAGRALLQDAQHTSPSNNIARAEPLPSRCTAPPPSQQYCKGGALAPQDAQHHLPPLNNIARRSLAPRMHSTTFPFQQYSKGGALAFPGCTASWFDF</sequence>
<organism evidence="2 3">
    <name type="scientific">Laodelphax striatellus</name>
    <name type="common">Small brown planthopper</name>
    <name type="synonym">Delphax striatella</name>
    <dbReference type="NCBI Taxonomy" id="195883"/>
    <lineage>
        <taxon>Eukaryota</taxon>
        <taxon>Metazoa</taxon>
        <taxon>Ecdysozoa</taxon>
        <taxon>Arthropoda</taxon>
        <taxon>Hexapoda</taxon>
        <taxon>Insecta</taxon>
        <taxon>Pterygota</taxon>
        <taxon>Neoptera</taxon>
        <taxon>Paraneoptera</taxon>
        <taxon>Hemiptera</taxon>
        <taxon>Auchenorrhyncha</taxon>
        <taxon>Fulgoroidea</taxon>
        <taxon>Delphacidae</taxon>
        <taxon>Criomorphinae</taxon>
        <taxon>Laodelphax</taxon>
    </lineage>
</organism>
<evidence type="ECO:0000313" key="2">
    <source>
        <dbReference type="EMBL" id="RZF45212.1"/>
    </source>
</evidence>
<proteinExistence type="predicted"/>
<name>A0A482XHG0_LAOST</name>
<dbReference type="Proteomes" id="UP000291343">
    <property type="component" value="Unassembled WGS sequence"/>
</dbReference>
<reference evidence="2 3" key="1">
    <citation type="journal article" date="2017" name="Gigascience">
        <title>Genome sequence of the small brown planthopper, Laodelphax striatellus.</title>
        <authorList>
            <person name="Zhu J."/>
            <person name="Jiang F."/>
            <person name="Wang X."/>
            <person name="Yang P."/>
            <person name="Bao Y."/>
            <person name="Zhao W."/>
            <person name="Wang W."/>
            <person name="Lu H."/>
            <person name="Wang Q."/>
            <person name="Cui N."/>
            <person name="Li J."/>
            <person name="Chen X."/>
            <person name="Luo L."/>
            <person name="Yu J."/>
            <person name="Kang L."/>
            <person name="Cui F."/>
        </authorList>
    </citation>
    <scope>NUCLEOTIDE SEQUENCE [LARGE SCALE GENOMIC DNA]</scope>
    <source>
        <strain evidence="2">Lst14</strain>
    </source>
</reference>
<accession>A0A482XHG0</accession>
<protein>
    <submittedName>
        <fullName evidence="2">Uncharacterized protein</fullName>
    </submittedName>
</protein>
<keyword evidence="3" id="KW-1185">Reference proteome</keyword>
<dbReference type="InParanoid" id="A0A482XHG0"/>
<gene>
    <name evidence="2" type="ORF">LSTR_LSTR013855</name>
</gene>
<evidence type="ECO:0000313" key="3">
    <source>
        <dbReference type="Proteomes" id="UP000291343"/>
    </source>
</evidence>
<feature type="region of interest" description="Disordered" evidence="1">
    <location>
        <begin position="88"/>
        <end position="108"/>
    </location>
</feature>
<feature type="compositionally biased region" description="Polar residues" evidence="1">
    <location>
        <begin position="96"/>
        <end position="106"/>
    </location>
</feature>